<dbReference type="AlphaFoldDB" id="A0A699JRK2"/>
<accession>A0A699JRK2</accession>
<protein>
    <recommendedName>
        <fullName evidence="2">CCHC-type domain-containing protein</fullName>
    </recommendedName>
</protein>
<dbReference type="InterPro" id="IPR036875">
    <property type="entry name" value="Znf_CCHC_sf"/>
</dbReference>
<dbReference type="EMBL" id="BKCJ010434601">
    <property type="protein sequence ID" value="GFA49863.1"/>
    <property type="molecule type" value="Genomic_DNA"/>
</dbReference>
<evidence type="ECO:0008006" key="2">
    <source>
        <dbReference type="Google" id="ProtNLM"/>
    </source>
</evidence>
<dbReference type="GO" id="GO:0003676">
    <property type="term" value="F:nucleic acid binding"/>
    <property type="evidence" value="ECO:0007669"/>
    <property type="project" value="InterPro"/>
</dbReference>
<dbReference type="SUPFAM" id="SSF57756">
    <property type="entry name" value="Retrovirus zinc finger-like domains"/>
    <property type="match status" value="1"/>
</dbReference>
<gene>
    <name evidence="1" type="ORF">Tci_621835</name>
</gene>
<name>A0A699JRK2_TANCI</name>
<dbReference type="GO" id="GO:0008270">
    <property type="term" value="F:zinc ion binding"/>
    <property type="evidence" value="ECO:0007669"/>
    <property type="project" value="InterPro"/>
</dbReference>
<organism evidence="1">
    <name type="scientific">Tanacetum cinerariifolium</name>
    <name type="common">Dalmatian daisy</name>
    <name type="synonym">Chrysanthemum cinerariifolium</name>
    <dbReference type="NCBI Taxonomy" id="118510"/>
    <lineage>
        <taxon>Eukaryota</taxon>
        <taxon>Viridiplantae</taxon>
        <taxon>Streptophyta</taxon>
        <taxon>Embryophyta</taxon>
        <taxon>Tracheophyta</taxon>
        <taxon>Spermatophyta</taxon>
        <taxon>Magnoliopsida</taxon>
        <taxon>eudicotyledons</taxon>
        <taxon>Gunneridae</taxon>
        <taxon>Pentapetalae</taxon>
        <taxon>asterids</taxon>
        <taxon>campanulids</taxon>
        <taxon>Asterales</taxon>
        <taxon>Asteraceae</taxon>
        <taxon>Asteroideae</taxon>
        <taxon>Anthemideae</taxon>
        <taxon>Anthemidinae</taxon>
        <taxon>Tanacetum</taxon>
    </lineage>
</organism>
<dbReference type="Gene3D" id="4.10.60.10">
    <property type="entry name" value="Zinc finger, CCHC-type"/>
    <property type="match status" value="1"/>
</dbReference>
<sequence>MTTFAEHIIVAGAENYPSMLEKLMYDSWASRIRLFIKWKKHGRMMLNSIHNGPLVYPAVEENGQTRLKKYSELTEEQKLQDDRDVQAANIILYSLPPDVYALINHHEGETLYEYYRRFSQQGEDLIECVNKAMVFPSTVASRFPPLNNQLITSSNPRNQATIQDGRGTNATSQPRVVKCYNCQGEGNMARQCTQPKRPRNATWFKEKAMLAKAQKVGQILDEEQPVAQQTIPHNATF</sequence>
<comment type="caution">
    <text evidence="1">The sequence shown here is derived from an EMBL/GenBank/DDBJ whole genome shotgun (WGS) entry which is preliminary data.</text>
</comment>
<reference evidence="1" key="1">
    <citation type="journal article" date="2019" name="Sci. Rep.">
        <title>Draft genome of Tanacetum cinerariifolium, the natural source of mosquito coil.</title>
        <authorList>
            <person name="Yamashiro T."/>
            <person name="Shiraishi A."/>
            <person name="Satake H."/>
            <person name="Nakayama K."/>
        </authorList>
    </citation>
    <scope>NUCLEOTIDE SEQUENCE</scope>
</reference>
<evidence type="ECO:0000313" key="1">
    <source>
        <dbReference type="EMBL" id="GFA49863.1"/>
    </source>
</evidence>
<proteinExistence type="predicted"/>